<sequence length="110" mass="12318">MSRTRFAVRRSIAMKRIDLPGGEQVGLSSRPAKSWNEVRGVSKGARDQLAPFALGLTAHRQKRDAAVQRMTEIPFRGSYKGSHVGVSPFDNPFLTRFRLFRSRIGAAFDI</sequence>
<reference evidence="1 2" key="1">
    <citation type="journal article" date="2009" name="Proc. Natl. Acad. Sci. U.S.A.">
        <title>The genomic basis of trophic strategy in marine bacteria.</title>
        <authorList>
            <person name="Lauro F.M."/>
            <person name="McDougald D."/>
            <person name="Thomas T."/>
            <person name="Williams T.J."/>
            <person name="Egan S."/>
            <person name="Rice S."/>
            <person name="DeMaere M.Z."/>
            <person name="Ting L."/>
            <person name="Ertan H."/>
            <person name="Johnson J."/>
            <person name="Ferriera S."/>
            <person name="Lapidus A."/>
            <person name="Anderson I."/>
            <person name="Kyrpides N."/>
            <person name="Munk A.C."/>
            <person name="Detter C."/>
            <person name="Han C.S."/>
            <person name="Brown M.V."/>
            <person name="Robb F.T."/>
            <person name="Kjelleberg S."/>
            <person name="Cavicchioli R."/>
        </authorList>
    </citation>
    <scope>NUCLEOTIDE SEQUENCE [LARGE SCALE GENOMIC DNA]</scope>
    <source>
        <strain evidence="2">DSM 13593 / LMG 18877 / RB2256</strain>
    </source>
</reference>
<dbReference type="EMBL" id="CP000356">
    <property type="protein sequence ID" value="ABF52001.1"/>
    <property type="molecule type" value="Genomic_DNA"/>
</dbReference>
<dbReference type="KEGG" id="sal:Sala_0278"/>
<keyword evidence="2" id="KW-1185">Reference proteome</keyword>
<dbReference type="HOGENOM" id="CLU_2169441_0_0_5"/>
<organism evidence="1 2">
    <name type="scientific">Sphingopyxis alaskensis (strain DSM 13593 / LMG 18877 / RB2256)</name>
    <name type="common">Sphingomonas alaskensis</name>
    <dbReference type="NCBI Taxonomy" id="317655"/>
    <lineage>
        <taxon>Bacteria</taxon>
        <taxon>Pseudomonadati</taxon>
        <taxon>Pseudomonadota</taxon>
        <taxon>Alphaproteobacteria</taxon>
        <taxon>Sphingomonadales</taxon>
        <taxon>Sphingomonadaceae</taxon>
        <taxon>Sphingopyxis</taxon>
    </lineage>
</organism>
<evidence type="ECO:0000313" key="1">
    <source>
        <dbReference type="EMBL" id="ABF52001.1"/>
    </source>
</evidence>
<dbReference type="STRING" id="317655.Sala_0278"/>
<protein>
    <submittedName>
        <fullName evidence="1">Uncharacterized protein</fullName>
    </submittedName>
</protein>
<gene>
    <name evidence="1" type="ordered locus">Sala_0278</name>
</gene>
<evidence type="ECO:0000313" key="2">
    <source>
        <dbReference type="Proteomes" id="UP000006578"/>
    </source>
</evidence>
<dbReference type="Proteomes" id="UP000006578">
    <property type="component" value="Chromosome"/>
</dbReference>
<proteinExistence type="predicted"/>
<dbReference type="AlphaFoldDB" id="Q1GWH1"/>
<accession>Q1GWH1</accession>
<name>Q1GWH1_SPHAL</name>